<feature type="compositionally biased region" description="Pro residues" evidence="2">
    <location>
        <begin position="114"/>
        <end position="124"/>
    </location>
</feature>
<dbReference type="EMBL" id="CP053923">
    <property type="protein sequence ID" value="QNT69486.1"/>
    <property type="molecule type" value="Genomic_DNA"/>
</dbReference>
<gene>
    <name evidence="4" type="ORF">HQ394_09300</name>
</gene>
<dbReference type="Gene3D" id="1.10.287.110">
    <property type="entry name" value="DnaJ domain"/>
    <property type="match status" value="1"/>
</dbReference>
<accession>A0A7H1N1A0</accession>
<dbReference type="Proteomes" id="UP000516369">
    <property type="component" value="Chromosome"/>
</dbReference>
<dbReference type="InterPro" id="IPR001623">
    <property type="entry name" value="DnaJ_domain"/>
</dbReference>
<dbReference type="InterPro" id="IPR051938">
    <property type="entry name" value="Apopto_cytoskel_mod"/>
</dbReference>
<name>A0A7H1N1A0_9PROT</name>
<evidence type="ECO:0000313" key="5">
    <source>
        <dbReference type="Proteomes" id="UP000516369"/>
    </source>
</evidence>
<keyword evidence="5" id="KW-1185">Reference proteome</keyword>
<dbReference type="AlphaFoldDB" id="A0A7H1N1A0"/>
<dbReference type="RefSeq" id="WP_190262988.1">
    <property type="nucleotide sequence ID" value="NZ_CP053923.1"/>
</dbReference>
<evidence type="ECO:0000259" key="3">
    <source>
        <dbReference type="PROSITE" id="PS50076"/>
    </source>
</evidence>
<dbReference type="KEGG" id="dvn:HQ394_09300"/>
<keyword evidence="1" id="KW-0143">Chaperone</keyword>
<dbReference type="PANTHER" id="PTHR44145:SF3">
    <property type="entry name" value="DNAJ HOMOLOG SUBFAMILY A MEMBER 3, MITOCHONDRIAL"/>
    <property type="match status" value="1"/>
</dbReference>
<feature type="domain" description="J" evidence="3">
    <location>
        <begin position="130"/>
        <end position="187"/>
    </location>
</feature>
<proteinExistence type="predicted"/>
<organism evidence="4 5">
    <name type="scientific">Defluviicoccus vanus</name>
    <dbReference type="NCBI Taxonomy" id="111831"/>
    <lineage>
        <taxon>Bacteria</taxon>
        <taxon>Pseudomonadati</taxon>
        <taxon>Pseudomonadota</taxon>
        <taxon>Alphaproteobacteria</taxon>
        <taxon>Rhodospirillales</taxon>
        <taxon>Rhodospirillaceae</taxon>
        <taxon>Defluviicoccus</taxon>
    </lineage>
</organism>
<dbReference type="InterPro" id="IPR036869">
    <property type="entry name" value="J_dom_sf"/>
</dbReference>
<dbReference type="PROSITE" id="PS50076">
    <property type="entry name" value="DNAJ_2"/>
    <property type="match status" value="1"/>
</dbReference>
<evidence type="ECO:0000256" key="1">
    <source>
        <dbReference type="ARBA" id="ARBA00023186"/>
    </source>
</evidence>
<dbReference type="Pfam" id="PF00226">
    <property type="entry name" value="DnaJ"/>
    <property type="match status" value="1"/>
</dbReference>
<reference evidence="4 5" key="1">
    <citation type="submission" date="2020-05" db="EMBL/GenBank/DDBJ databases">
        <title>Complete closed genome sequence of Defluviicoccus vanus.</title>
        <authorList>
            <person name="Bessarab I."/>
            <person name="Arumugam K."/>
            <person name="Maszenan A.M."/>
            <person name="Seviour R.J."/>
            <person name="Williams R.B."/>
        </authorList>
    </citation>
    <scope>NUCLEOTIDE SEQUENCE [LARGE SCALE GENOMIC DNA]</scope>
    <source>
        <strain evidence="4 5">Ben 114</strain>
    </source>
</reference>
<protein>
    <submittedName>
        <fullName evidence="4">J domain-containing protein</fullName>
    </submittedName>
</protein>
<evidence type="ECO:0000313" key="4">
    <source>
        <dbReference type="EMBL" id="QNT69486.1"/>
    </source>
</evidence>
<feature type="region of interest" description="Disordered" evidence="2">
    <location>
        <begin position="95"/>
        <end position="125"/>
    </location>
</feature>
<dbReference type="PANTHER" id="PTHR44145">
    <property type="entry name" value="DNAJ HOMOLOG SUBFAMILY A MEMBER 3, MITOCHONDRIAL"/>
    <property type="match status" value="1"/>
</dbReference>
<evidence type="ECO:0000256" key="2">
    <source>
        <dbReference type="SAM" id="MobiDB-lite"/>
    </source>
</evidence>
<dbReference type="SMART" id="SM00271">
    <property type="entry name" value="DnaJ"/>
    <property type="match status" value="1"/>
</dbReference>
<dbReference type="PRINTS" id="PR00625">
    <property type="entry name" value="JDOMAIN"/>
</dbReference>
<dbReference type="SUPFAM" id="SSF46565">
    <property type="entry name" value="Chaperone J-domain"/>
    <property type="match status" value="1"/>
</dbReference>
<sequence>MSEDGRTEPVCRRVEAGRQGSAARGCDWCACEQQGLYRAPRSRLHLQDYWWFCLEHVRQYNAAWNYYIGMSEAEVEADIRRDTVWQRPTWPLGPGSAGYNHRFRWQDDGSGEPPEQPQPPPPRAASPLARALIALELEPPVTVATVKARYKLLVKRYHPDANGGDKASEERFKTISEAYRMVMTSLSP</sequence>
<dbReference type="CDD" id="cd06257">
    <property type="entry name" value="DnaJ"/>
    <property type="match status" value="1"/>
</dbReference>